<proteinExistence type="predicted"/>
<protein>
    <submittedName>
        <fullName evidence="1">Uncharacterized protein</fullName>
    </submittedName>
</protein>
<dbReference type="EMBL" id="CAJOBA010011988">
    <property type="protein sequence ID" value="CAF3872996.1"/>
    <property type="molecule type" value="Genomic_DNA"/>
</dbReference>
<sequence>SWLVFFAVDISSQLKHEYDYRLNELSRHYEQQQQQQQQQQNLILNSTLPYDNTIDEQISEQLRIAQQYENDEQKIINNFYLLQQQQLTDENDNIDIENLKHLVSKLHTEGTYLYE</sequence>
<evidence type="ECO:0000313" key="1">
    <source>
        <dbReference type="EMBL" id="CAF3872996.1"/>
    </source>
</evidence>
<dbReference type="AlphaFoldDB" id="A0A8S2KW42"/>
<feature type="non-terminal residue" evidence="1">
    <location>
        <position position="1"/>
    </location>
</feature>
<reference evidence="1" key="1">
    <citation type="submission" date="2021-02" db="EMBL/GenBank/DDBJ databases">
        <authorList>
            <person name="Nowell W R."/>
        </authorList>
    </citation>
    <scope>NUCLEOTIDE SEQUENCE</scope>
</reference>
<dbReference type="Proteomes" id="UP000682733">
    <property type="component" value="Unassembled WGS sequence"/>
</dbReference>
<name>A0A8S2KW42_9BILA</name>
<gene>
    <name evidence="1" type="ORF">TMI583_LOCUS19714</name>
</gene>
<evidence type="ECO:0000313" key="2">
    <source>
        <dbReference type="Proteomes" id="UP000682733"/>
    </source>
</evidence>
<accession>A0A8S2KW42</accession>
<organism evidence="1 2">
    <name type="scientific">Didymodactylos carnosus</name>
    <dbReference type="NCBI Taxonomy" id="1234261"/>
    <lineage>
        <taxon>Eukaryota</taxon>
        <taxon>Metazoa</taxon>
        <taxon>Spiralia</taxon>
        <taxon>Gnathifera</taxon>
        <taxon>Rotifera</taxon>
        <taxon>Eurotatoria</taxon>
        <taxon>Bdelloidea</taxon>
        <taxon>Philodinida</taxon>
        <taxon>Philodinidae</taxon>
        <taxon>Didymodactylos</taxon>
    </lineage>
</organism>
<comment type="caution">
    <text evidence="1">The sequence shown here is derived from an EMBL/GenBank/DDBJ whole genome shotgun (WGS) entry which is preliminary data.</text>
</comment>